<feature type="compositionally biased region" description="Low complexity" evidence="1">
    <location>
        <begin position="86"/>
        <end position="105"/>
    </location>
</feature>
<feature type="compositionally biased region" description="Pro residues" evidence="1">
    <location>
        <begin position="74"/>
        <end position="85"/>
    </location>
</feature>
<proteinExistence type="predicted"/>
<protein>
    <recommendedName>
        <fullName evidence="4">Acid phosphatase</fullName>
    </recommendedName>
</protein>
<dbReference type="Gene3D" id="3.40.50.1000">
    <property type="entry name" value="HAD superfamily/HAD-like"/>
    <property type="match status" value="1"/>
</dbReference>
<gene>
    <name evidence="2" type="ORF">HKD42_12495</name>
</gene>
<dbReference type="InterPro" id="IPR023214">
    <property type="entry name" value="HAD_sf"/>
</dbReference>
<dbReference type="AlphaFoldDB" id="A0A848QJR0"/>
<dbReference type="Proteomes" id="UP000561181">
    <property type="component" value="Unassembled WGS sequence"/>
</dbReference>
<evidence type="ECO:0000313" key="3">
    <source>
        <dbReference type="Proteomes" id="UP000561181"/>
    </source>
</evidence>
<feature type="region of interest" description="Disordered" evidence="1">
    <location>
        <begin position="36"/>
        <end position="105"/>
    </location>
</feature>
<evidence type="ECO:0000256" key="1">
    <source>
        <dbReference type="SAM" id="MobiDB-lite"/>
    </source>
</evidence>
<dbReference type="RefSeq" id="WP_170013818.1">
    <property type="nucleotide sequence ID" value="NZ_JABCRE010000003.1"/>
</dbReference>
<evidence type="ECO:0008006" key="4">
    <source>
        <dbReference type="Google" id="ProtNLM"/>
    </source>
</evidence>
<accession>A0A848QJR0</accession>
<keyword evidence="3" id="KW-1185">Reference proteome</keyword>
<evidence type="ECO:0000313" key="2">
    <source>
        <dbReference type="EMBL" id="NMW32882.1"/>
    </source>
</evidence>
<sequence length="295" mass="31971">MNKPRMTLTLLLAAQIALPGCVAAVIPLAASGAILNQERKSEPEPEPKSEPDLPVLRKEDRVLTPPGPAYVDIAPPPANTAPPAPNETADPVGAEPPTARVPAATPARSLRAYDALLSYAVTEAARDPVERPRMSAVLQAPTSLSPARADCSIRPPAVLFDLDPADGLFDPDTMDHSDPLLDVMVRRLRAEAIDIFWISGLPALRAGDVRRVLKNSGLDPKSDDGILLIQRSEDRKQERRKQLQETHCLIAIAGDTRSDFDELYEYLKTPELAQPLEELVGSGWFLAPLPLTQGQ</sequence>
<comment type="caution">
    <text evidence="2">The sequence shown here is derived from an EMBL/GenBank/DDBJ whole genome shotgun (WGS) entry which is preliminary data.</text>
</comment>
<organism evidence="2 3">
    <name type="scientific">Pontixanthobacter rizhaonensis</name>
    <dbReference type="NCBI Taxonomy" id="2730337"/>
    <lineage>
        <taxon>Bacteria</taxon>
        <taxon>Pseudomonadati</taxon>
        <taxon>Pseudomonadota</taxon>
        <taxon>Alphaproteobacteria</taxon>
        <taxon>Sphingomonadales</taxon>
        <taxon>Erythrobacteraceae</taxon>
        <taxon>Pontixanthobacter</taxon>
    </lineage>
</organism>
<dbReference type="EMBL" id="JABCRE010000003">
    <property type="protein sequence ID" value="NMW32882.1"/>
    <property type="molecule type" value="Genomic_DNA"/>
</dbReference>
<feature type="compositionally biased region" description="Basic and acidic residues" evidence="1">
    <location>
        <begin position="37"/>
        <end position="62"/>
    </location>
</feature>
<name>A0A848QJR0_9SPHN</name>
<reference evidence="2 3" key="1">
    <citation type="submission" date="2020-04" db="EMBL/GenBank/DDBJ databases">
        <authorList>
            <person name="Liu A."/>
        </authorList>
    </citation>
    <scope>NUCLEOTIDE SEQUENCE [LARGE SCALE GENOMIC DNA]</scope>
    <source>
        <strain evidence="2 3">RZ02</strain>
    </source>
</reference>